<evidence type="ECO:0000313" key="3">
    <source>
        <dbReference type="Proteomes" id="UP000078454"/>
    </source>
</evidence>
<feature type="domain" description="HTH cro/C1-type" evidence="1">
    <location>
        <begin position="19"/>
        <end position="70"/>
    </location>
</feature>
<dbReference type="Gene3D" id="1.10.260.40">
    <property type="entry name" value="lambda repressor-like DNA-binding domains"/>
    <property type="match status" value="1"/>
</dbReference>
<protein>
    <recommendedName>
        <fullName evidence="1">HTH cro/C1-type domain-containing protein</fullName>
    </recommendedName>
</protein>
<sequence>MEASNNFGKFLETLRGKASLRKAANKSGLSHAYIRDLELGRNRTTNDVIKPSPETLRKLAQAYQYPYTDLLKKAGYLEETSTWSKPGQADLDTIWYVEFGIQSIIYYSEEGMREEQVESLVAFTHFIETLTEHHFVKMDMHLFVNLNKIKKYASAEGKLYFDTYENAPFIIAAAIPQKKYHQTILDYVAFNNGHALESMGHSCPSSLNAKFFT</sequence>
<organism evidence="2 3">
    <name type="scientific">Paenibacillus oryzisoli</name>
    <dbReference type="NCBI Taxonomy" id="1850517"/>
    <lineage>
        <taxon>Bacteria</taxon>
        <taxon>Bacillati</taxon>
        <taxon>Bacillota</taxon>
        <taxon>Bacilli</taxon>
        <taxon>Bacillales</taxon>
        <taxon>Paenibacillaceae</taxon>
        <taxon>Paenibacillus</taxon>
    </lineage>
</organism>
<dbReference type="AlphaFoldDB" id="A0A198A8H5"/>
<dbReference type="InterPro" id="IPR010982">
    <property type="entry name" value="Lambda_DNA-bd_dom_sf"/>
</dbReference>
<dbReference type="RefSeq" id="WP_068666717.1">
    <property type="nucleotide sequence ID" value="NZ_LYPB01000073.1"/>
</dbReference>
<dbReference type="CDD" id="cd00093">
    <property type="entry name" value="HTH_XRE"/>
    <property type="match status" value="1"/>
</dbReference>
<dbReference type="Proteomes" id="UP000078454">
    <property type="component" value="Unassembled WGS sequence"/>
</dbReference>
<dbReference type="PROSITE" id="PS50943">
    <property type="entry name" value="HTH_CROC1"/>
    <property type="match status" value="1"/>
</dbReference>
<gene>
    <name evidence="2" type="ORF">A8708_02375</name>
</gene>
<dbReference type="STRING" id="1850517.A8708_02375"/>
<name>A0A198A8H5_9BACL</name>
<keyword evidence="3" id="KW-1185">Reference proteome</keyword>
<dbReference type="SMART" id="SM00530">
    <property type="entry name" value="HTH_XRE"/>
    <property type="match status" value="1"/>
</dbReference>
<dbReference type="GO" id="GO:0003677">
    <property type="term" value="F:DNA binding"/>
    <property type="evidence" value="ECO:0007669"/>
    <property type="project" value="InterPro"/>
</dbReference>
<reference evidence="2 3" key="1">
    <citation type="submission" date="2016-05" db="EMBL/GenBank/DDBJ databases">
        <title>Paenibacillus sp. 1ZS3-15 nov., isolated from the rhizosphere soil.</title>
        <authorList>
            <person name="Zhang X.X."/>
            <person name="Zhang J."/>
        </authorList>
    </citation>
    <scope>NUCLEOTIDE SEQUENCE [LARGE SCALE GENOMIC DNA]</scope>
    <source>
        <strain evidence="2 3">1ZS3-15</strain>
    </source>
</reference>
<dbReference type="OrthoDB" id="2080915at2"/>
<accession>A0A198A8H5</accession>
<comment type="caution">
    <text evidence="2">The sequence shown here is derived from an EMBL/GenBank/DDBJ whole genome shotgun (WGS) entry which is preliminary data.</text>
</comment>
<dbReference type="InterPro" id="IPR001387">
    <property type="entry name" value="Cro/C1-type_HTH"/>
</dbReference>
<evidence type="ECO:0000313" key="2">
    <source>
        <dbReference type="EMBL" id="OAS17253.1"/>
    </source>
</evidence>
<proteinExistence type="predicted"/>
<evidence type="ECO:0000259" key="1">
    <source>
        <dbReference type="PROSITE" id="PS50943"/>
    </source>
</evidence>
<dbReference type="SUPFAM" id="SSF47413">
    <property type="entry name" value="lambda repressor-like DNA-binding domains"/>
    <property type="match status" value="1"/>
</dbReference>
<dbReference type="EMBL" id="LYPB01000073">
    <property type="protein sequence ID" value="OAS17253.1"/>
    <property type="molecule type" value="Genomic_DNA"/>
</dbReference>